<dbReference type="PANTHER" id="PTHR31690:SF4">
    <property type="entry name" value="FUCOSE MUTAROTASE"/>
    <property type="match status" value="1"/>
</dbReference>
<keyword evidence="5" id="KW-1185">Reference proteome</keyword>
<accession>A0ABY4RIR1</accession>
<comment type="catalytic activity">
    <reaction evidence="1">
        <text>beta-D-ribopyranose = beta-D-ribofuranose</text>
        <dbReference type="Rhea" id="RHEA:25432"/>
        <dbReference type="ChEBI" id="CHEBI:27476"/>
        <dbReference type="ChEBI" id="CHEBI:47002"/>
        <dbReference type="EC" id="5.4.99.62"/>
    </reaction>
</comment>
<reference evidence="4" key="2">
    <citation type="journal article" date="2021" name="J Anim Sci Technol">
        <title>Complete genome sequence of Paenibacillus konkukensis sp. nov. SK3146 as a potential probiotic strain.</title>
        <authorList>
            <person name="Jung H.I."/>
            <person name="Park S."/>
            <person name="Niu K.M."/>
            <person name="Lee S.W."/>
            <person name="Kothari D."/>
            <person name="Yi K.J."/>
            <person name="Kim S.K."/>
        </authorList>
    </citation>
    <scope>NUCLEOTIDE SEQUENCE</scope>
    <source>
        <strain evidence="4">SK3146</strain>
    </source>
</reference>
<dbReference type="SUPFAM" id="SSF102546">
    <property type="entry name" value="RbsD-like"/>
    <property type="match status" value="1"/>
</dbReference>
<evidence type="ECO:0000313" key="5">
    <source>
        <dbReference type="Proteomes" id="UP001057134"/>
    </source>
</evidence>
<dbReference type="Proteomes" id="UP001057134">
    <property type="component" value="Chromosome"/>
</dbReference>
<gene>
    <name evidence="4" type="primary">fucU</name>
    <name evidence="4" type="ORF">SK3146_00670</name>
</gene>
<name>A0ABY4RIR1_9BACL</name>
<evidence type="ECO:0000256" key="2">
    <source>
        <dbReference type="ARBA" id="ARBA00023235"/>
    </source>
</evidence>
<organism evidence="4 5">
    <name type="scientific">Paenibacillus konkukensis</name>
    <dbReference type="NCBI Taxonomy" id="2020716"/>
    <lineage>
        <taxon>Bacteria</taxon>
        <taxon>Bacillati</taxon>
        <taxon>Bacillota</taxon>
        <taxon>Bacilli</taxon>
        <taxon>Bacillales</taxon>
        <taxon>Paenibacillaceae</taxon>
        <taxon>Paenibacillus</taxon>
    </lineage>
</organism>
<dbReference type="Pfam" id="PF05025">
    <property type="entry name" value="RbsD_FucU"/>
    <property type="match status" value="1"/>
</dbReference>
<dbReference type="InterPro" id="IPR050443">
    <property type="entry name" value="RbsD/FucU_mutarotase"/>
</dbReference>
<protein>
    <submittedName>
        <fullName evidence="4">L-fucose mutarotase</fullName>
        <ecNumber evidence="4">5.1.3.-</ecNumber>
    </submittedName>
</protein>
<reference evidence="4" key="1">
    <citation type="submission" date="2018-02" db="EMBL/GenBank/DDBJ databases">
        <authorList>
            <person name="Kim S.-K."/>
            <person name="Jung H.-I."/>
            <person name="Lee S.-W."/>
        </authorList>
    </citation>
    <scope>NUCLEOTIDE SEQUENCE</scope>
    <source>
        <strain evidence="4">SK3146</strain>
    </source>
</reference>
<dbReference type="NCBIfam" id="NF011949">
    <property type="entry name" value="PRK15420.1"/>
    <property type="match status" value="1"/>
</dbReference>
<dbReference type="PANTHER" id="PTHR31690">
    <property type="entry name" value="FUCOSE MUTAROTASE"/>
    <property type="match status" value="1"/>
</dbReference>
<evidence type="ECO:0000256" key="3">
    <source>
        <dbReference type="ARBA" id="ARBA00036324"/>
    </source>
</evidence>
<comment type="catalytic activity">
    <reaction evidence="3">
        <text>alpha-L-fucose = beta-L-fucose</text>
        <dbReference type="Rhea" id="RHEA:25580"/>
        <dbReference type="ChEBI" id="CHEBI:42548"/>
        <dbReference type="ChEBI" id="CHEBI:42589"/>
        <dbReference type="EC" id="5.1.3.29"/>
    </reaction>
</comment>
<dbReference type="RefSeq" id="WP_249863746.1">
    <property type="nucleotide sequence ID" value="NZ_CP027059.1"/>
</dbReference>
<evidence type="ECO:0000313" key="4">
    <source>
        <dbReference type="EMBL" id="UQZ81514.1"/>
    </source>
</evidence>
<dbReference type="InterPro" id="IPR007721">
    <property type="entry name" value="RbsD_FucU"/>
</dbReference>
<dbReference type="EC" id="5.1.3.-" evidence="4"/>
<dbReference type="EMBL" id="CP027059">
    <property type="protein sequence ID" value="UQZ81514.1"/>
    <property type="molecule type" value="Genomic_DNA"/>
</dbReference>
<keyword evidence="2 4" id="KW-0413">Isomerase</keyword>
<sequence>MLKGIPSALAPELLKILMEMGHGDELVLADGNFPAASHAQRLIRCDGLAIPQLLDAILALFPLDSYAERSVALMAVVPGDPIVPVIWDEYRAIIAKHEPQAAELEQVERFAFYERAKKAYAIVATGETAQYANLILKKGVVLGA</sequence>
<proteinExistence type="predicted"/>
<dbReference type="Gene3D" id="3.40.1650.10">
    <property type="entry name" value="RbsD-like domain"/>
    <property type="match status" value="1"/>
</dbReference>
<dbReference type="InterPro" id="IPR023750">
    <property type="entry name" value="RbsD-like_sf"/>
</dbReference>
<dbReference type="GO" id="GO:0016853">
    <property type="term" value="F:isomerase activity"/>
    <property type="evidence" value="ECO:0007669"/>
    <property type="project" value="UniProtKB-KW"/>
</dbReference>
<evidence type="ECO:0000256" key="1">
    <source>
        <dbReference type="ARBA" id="ARBA00000223"/>
    </source>
</evidence>